<feature type="compositionally biased region" description="Low complexity" evidence="1">
    <location>
        <begin position="400"/>
        <end position="426"/>
    </location>
</feature>
<gene>
    <name evidence="3" type="ORF">SBRCBS47491_008410</name>
</gene>
<feature type="region of interest" description="Disordered" evidence="1">
    <location>
        <begin position="278"/>
        <end position="377"/>
    </location>
</feature>
<keyword evidence="2" id="KW-1133">Transmembrane helix</keyword>
<dbReference type="EMBL" id="CAWUHC010000109">
    <property type="protein sequence ID" value="CAK7232856.1"/>
    <property type="molecule type" value="Genomic_DNA"/>
</dbReference>
<keyword evidence="4" id="KW-1185">Reference proteome</keyword>
<feature type="region of interest" description="Disordered" evidence="1">
    <location>
        <begin position="398"/>
        <end position="451"/>
    </location>
</feature>
<feature type="compositionally biased region" description="Polar residues" evidence="1">
    <location>
        <begin position="318"/>
        <end position="329"/>
    </location>
</feature>
<evidence type="ECO:0000313" key="3">
    <source>
        <dbReference type="EMBL" id="CAK7232856.1"/>
    </source>
</evidence>
<feature type="compositionally biased region" description="Polar residues" evidence="1">
    <location>
        <begin position="442"/>
        <end position="451"/>
    </location>
</feature>
<evidence type="ECO:0000256" key="2">
    <source>
        <dbReference type="SAM" id="Phobius"/>
    </source>
</evidence>
<name>A0ABP0CLV7_9PEZI</name>
<keyword evidence="2" id="KW-0812">Transmembrane</keyword>
<comment type="caution">
    <text evidence="3">The sequence shown here is derived from an EMBL/GenBank/DDBJ whole genome shotgun (WGS) entry which is preliminary data.</text>
</comment>
<sequence>MGNATFQFTLTHVVTDIATIVEKVIESSVVYSTVDVTNTNAETQTNWVYVTATTVGKRGVLAPKPTTEDTIATTETPTFAPTATITPVEAPAIPSKAIETAGIHPREAEPEADTQVAAQSTSIVRQAVTGVITVTSTVASTTTVLTTSTEYQTLFQTKTIVLNAKTTVGATSTWTITSHFPVTLTVTAVATAEPTGVEASSSTVAPALITNVANGNEMASKPLSTGAIAGIAVGATFMGIALCAVLFFVWKRHQKQKREREAITEDYAYLGTGRSDGFDSAQVGRSNSGSGGSGNSPPQMYRNVYSGPPSNAARMNSVRKSSMAMTQVETNERGLPPAPWYTINTNTNSNSSTTARTSPGTSPGASPISPTAGALPFGSDANHQLAYGRAVHMRSGSAQTTATGLSSTVVGGGNSSTRNSMRSNSGKATHLSAGGIPHKRASSSGAGSGITNETAEADELHEDAPRNGFSNYNNLAPTELASAPAPMFTMPPDPPSPMLEPRLGPLRITNATIPVNDSVEELPKIFEGSAPNAPPLTKLAQP</sequence>
<protein>
    <submittedName>
        <fullName evidence="3">Uncharacterized protein</fullName>
    </submittedName>
</protein>
<keyword evidence="2" id="KW-0472">Membrane</keyword>
<proteinExistence type="predicted"/>
<dbReference type="Proteomes" id="UP001642406">
    <property type="component" value="Unassembled WGS sequence"/>
</dbReference>
<reference evidence="3 4" key="1">
    <citation type="submission" date="2024-01" db="EMBL/GenBank/DDBJ databases">
        <authorList>
            <person name="Allen C."/>
            <person name="Tagirdzhanova G."/>
        </authorList>
    </citation>
    <scope>NUCLEOTIDE SEQUENCE [LARGE SCALE GENOMIC DNA]</scope>
</reference>
<evidence type="ECO:0000313" key="4">
    <source>
        <dbReference type="Proteomes" id="UP001642406"/>
    </source>
</evidence>
<feature type="compositionally biased region" description="Low complexity" evidence="1">
    <location>
        <begin position="342"/>
        <end position="358"/>
    </location>
</feature>
<evidence type="ECO:0000256" key="1">
    <source>
        <dbReference type="SAM" id="MobiDB-lite"/>
    </source>
</evidence>
<organism evidence="3 4">
    <name type="scientific">Sporothrix bragantina</name>
    <dbReference type="NCBI Taxonomy" id="671064"/>
    <lineage>
        <taxon>Eukaryota</taxon>
        <taxon>Fungi</taxon>
        <taxon>Dikarya</taxon>
        <taxon>Ascomycota</taxon>
        <taxon>Pezizomycotina</taxon>
        <taxon>Sordariomycetes</taxon>
        <taxon>Sordariomycetidae</taxon>
        <taxon>Ophiostomatales</taxon>
        <taxon>Ophiostomataceae</taxon>
        <taxon>Sporothrix</taxon>
    </lineage>
</organism>
<feature type="transmembrane region" description="Helical" evidence="2">
    <location>
        <begin position="227"/>
        <end position="250"/>
    </location>
</feature>
<accession>A0ABP0CLV7</accession>